<comment type="caution">
    <text evidence="3">The sequence shown here is derived from an EMBL/GenBank/DDBJ whole genome shotgun (WGS) entry which is preliminary data.</text>
</comment>
<keyword evidence="2" id="KW-0732">Signal</keyword>
<dbReference type="RefSeq" id="WP_088756534.1">
    <property type="nucleotide sequence ID" value="NZ_NJGV01000021.1"/>
</dbReference>
<dbReference type="Gene3D" id="1.20.1600.10">
    <property type="entry name" value="Outer membrane efflux proteins (OEP)"/>
    <property type="match status" value="1"/>
</dbReference>
<sequence length="432" mass="46652">MFRHSFMLGLALLAASASHAQSPAQSPAQFTPQSIAPVTASALDKETGPLSLPAAISLALEQNKTLAAARKEIEAADATLLQAGARPNPEFSALIEDTRKSSRTTTYQINQPIELGGKRSARIEAAQRARDMAVLDYAAKRSELRAAVVAAYYEVMVATERQRLARELLELAGTSAAMTQRRVMAGKISPVEQTKAQVARSAAQLEFNQANSELSLARQKLAMSWGATVGRQPLSDEGVESLPPLPAIAQLTEKVANGPAVRLARLEVERRRALASIETSKRTPDVSLTLGNKRDESNARNMWVVGVSVPIPVFDSNQGNELEALKRVDIARDALALTELQMQGEAAQAFERLRNAREEATALRSDIVPAAQSAYQAARTGFELGKFGYLDVLDAQRTYFQAKAQYWKALSAAFQAAADLDRLAGTETPPAE</sequence>
<accession>A0A225SU51</accession>
<reference evidence="3 4" key="1">
    <citation type="journal article" date="2010" name="Int. J. Syst. Evol. Microbiol.">
        <title>Reclassification of Herbaspirillum putei as a later heterotypic synonym of Herbaspirillum huttiense, with the description of H. huttiense subsp. huttiense subsp. nov. and H. huttiense subsp. putei subsp. nov., comb. nov., and description of Herbaspirillum aquaticum sp. nov.</title>
        <authorList>
            <person name="Dobritsa A.P."/>
            <person name="Reddy M.C."/>
            <person name="Samadpour M."/>
        </authorList>
    </citation>
    <scope>NUCLEOTIDE SEQUENCE [LARGE SCALE GENOMIC DNA]</scope>
    <source>
        <strain evidence="3 4">IEH 4430</strain>
    </source>
</reference>
<comment type="similarity">
    <text evidence="1">Belongs to the outer membrane factor (OMF) (TC 1.B.17) family.</text>
</comment>
<dbReference type="PANTHER" id="PTHR30203:SF24">
    <property type="entry name" value="BLR4935 PROTEIN"/>
    <property type="match status" value="1"/>
</dbReference>
<evidence type="ECO:0000313" key="4">
    <source>
        <dbReference type="Proteomes" id="UP000214747"/>
    </source>
</evidence>
<keyword evidence="4" id="KW-1185">Reference proteome</keyword>
<proteinExistence type="inferred from homology"/>
<dbReference type="AlphaFoldDB" id="A0A225SU51"/>
<gene>
    <name evidence="3" type="ORF">CEJ45_18660</name>
</gene>
<feature type="signal peptide" evidence="2">
    <location>
        <begin position="1"/>
        <end position="20"/>
    </location>
</feature>
<dbReference type="EMBL" id="NJGV01000021">
    <property type="protein sequence ID" value="OWY32948.1"/>
    <property type="molecule type" value="Genomic_DNA"/>
</dbReference>
<name>A0A225SU51_9BURK</name>
<dbReference type="Pfam" id="PF02321">
    <property type="entry name" value="OEP"/>
    <property type="match status" value="2"/>
</dbReference>
<dbReference type="Proteomes" id="UP000214747">
    <property type="component" value="Unassembled WGS sequence"/>
</dbReference>
<dbReference type="InterPro" id="IPR010131">
    <property type="entry name" value="MdtP/NodT-like"/>
</dbReference>
<dbReference type="SUPFAM" id="SSF56954">
    <property type="entry name" value="Outer membrane efflux proteins (OEP)"/>
    <property type="match status" value="1"/>
</dbReference>
<evidence type="ECO:0000313" key="3">
    <source>
        <dbReference type="EMBL" id="OWY32948.1"/>
    </source>
</evidence>
<dbReference type="GO" id="GO:0015562">
    <property type="term" value="F:efflux transmembrane transporter activity"/>
    <property type="evidence" value="ECO:0007669"/>
    <property type="project" value="InterPro"/>
</dbReference>
<protein>
    <submittedName>
        <fullName evidence="3">Cobalt-zinc-cadmium resistance protein</fullName>
    </submittedName>
</protein>
<dbReference type="InterPro" id="IPR003423">
    <property type="entry name" value="OMP_efflux"/>
</dbReference>
<dbReference type="PANTHER" id="PTHR30203">
    <property type="entry name" value="OUTER MEMBRANE CATION EFFLUX PROTEIN"/>
    <property type="match status" value="1"/>
</dbReference>
<evidence type="ECO:0000256" key="1">
    <source>
        <dbReference type="ARBA" id="ARBA00007613"/>
    </source>
</evidence>
<feature type="chain" id="PRO_5013189035" evidence="2">
    <location>
        <begin position="21"/>
        <end position="432"/>
    </location>
</feature>
<evidence type="ECO:0000256" key="2">
    <source>
        <dbReference type="SAM" id="SignalP"/>
    </source>
</evidence>
<organism evidence="3 4">
    <name type="scientific">Herbaspirillum aquaticum</name>
    <dbReference type="NCBI Taxonomy" id="568783"/>
    <lineage>
        <taxon>Bacteria</taxon>
        <taxon>Pseudomonadati</taxon>
        <taxon>Pseudomonadota</taxon>
        <taxon>Betaproteobacteria</taxon>
        <taxon>Burkholderiales</taxon>
        <taxon>Oxalobacteraceae</taxon>
        <taxon>Herbaspirillum</taxon>
    </lineage>
</organism>